<name>C9ZE51_STRSW</name>
<gene>
    <name evidence="1" type="ordered locus">SCAB_64801</name>
</gene>
<dbReference type="STRING" id="680198.SCAB_64801"/>
<reference evidence="1 2" key="1">
    <citation type="journal article" date="2010" name="Mol. Plant Microbe Interact.">
        <title>Streptomyces scabies 87-22 contains a coronafacic acid-like biosynthetic cluster that contributes to plant-microbe interactions.</title>
        <authorList>
            <person name="Bignell D.R."/>
            <person name="Seipke R.F."/>
            <person name="Huguet-Tapia J.C."/>
            <person name="Chambers A.H."/>
            <person name="Parry R.J."/>
            <person name="Loria R."/>
        </authorList>
    </citation>
    <scope>NUCLEOTIDE SEQUENCE [LARGE SCALE GENOMIC DNA]</scope>
    <source>
        <strain evidence="1 2">87.22</strain>
    </source>
</reference>
<dbReference type="EMBL" id="FN554889">
    <property type="protein sequence ID" value="CBG73483.1"/>
    <property type="molecule type" value="Genomic_DNA"/>
</dbReference>
<evidence type="ECO:0000313" key="1">
    <source>
        <dbReference type="EMBL" id="CBG73483.1"/>
    </source>
</evidence>
<dbReference type="KEGG" id="scb:SCAB_64801"/>
<dbReference type="GeneID" id="24314266"/>
<accession>C9ZE51</accession>
<sequence>MCTTPGCGRARDTKTTRRLCRRCSDRFTAQLHELQWQLPHLRACLYPDRSPTTGSIHGGRAHSPLPARGDVLNLLAAGSNSTLDDPYGDARRDQDGPIPVDTMLRGWAEALAKHIRIAPTPWLRPGRTWAAWHIAYLPWTLTADWAGLFHQELGDVLARVRAITHTEPQRHLQDAPCPHCDAFALVDEDWANYIECTVCGALLTHAEYFDHARRVLPGLYRTALQLVTARAQDTQTTNA</sequence>
<dbReference type="RefSeq" id="WP_013004040.1">
    <property type="nucleotide sequence ID" value="NC_013929.1"/>
</dbReference>
<dbReference type="HOGENOM" id="CLU_1204282_0_0_11"/>
<dbReference type="Proteomes" id="UP000001444">
    <property type="component" value="Chromosome"/>
</dbReference>
<evidence type="ECO:0000313" key="2">
    <source>
        <dbReference type="Proteomes" id="UP000001444"/>
    </source>
</evidence>
<dbReference type="eggNOG" id="ENOG5031QX7">
    <property type="taxonomic scope" value="Bacteria"/>
</dbReference>
<organism evidence="1 2">
    <name type="scientific">Streptomyces scabiei (strain 87.22)</name>
    <dbReference type="NCBI Taxonomy" id="680198"/>
    <lineage>
        <taxon>Bacteria</taxon>
        <taxon>Bacillati</taxon>
        <taxon>Actinomycetota</taxon>
        <taxon>Actinomycetes</taxon>
        <taxon>Kitasatosporales</taxon>
        <taxon>Streptomycetaceae</taxon>
        <taxon>Streptomyces</taxon>
    </lineage>
</organism>
<protein>
    <submittedName>
        <fullName evidence="1">Uncharacterized protein</fullName>
    </submittedName>
</protein>
<dbReference type="AlphaFoldDB" id="C9ZE51"/>
<proteinExistence type="predicted"/>
<keyword evidence="2" id="KW-1185">Reference proteome</keyword>